<proteinExistence type="predicted"/>
<dbReference type="SUPFAM" id="SSF53850">
    <property type="entry name" value="Periplasmic binding protein-like II"/>
    <property type="match status" value="1"/>
</dbReference>
<dbReference type="GO" id="GO:0043190">
    <property type="term" value="C:ATP-binding cassette (ABC) transporter complex"/>
    <property type="evidence" value="ECO:0007669"/>
    <property type="project" value="InterPro"/>
</dbReference>
<dbReference type="CDD" id="cd13641">
    <property type="entry name" value="PBP2_HisX_like"/>
    <property type="match status" value="1"/>
</dbReference>
<sequence>MKYKWSFIWIGMLCLLIGLGIYSGTQKSSADQSKGTIVFGDANWDSIRLHNFIAGFIVEHGYGYKMEVTSGSTAATFTGLRQGDIDVLTEVWPNNMLDAYNDALKKGDIKTVSKNYEGRQGFYVPTYMIKGDPDKGIKPMAPDLKTVDDLKKYANLFKDPEDPSKGRIIGGYSGSEAQKITQKQVSVFGLDDKFNFFTPGSEGALNASIVKAFKNHDAWVGYYWTPTWITAKYDLTLLKAPAYNKKIWEKNYGTEFPPDEVYISVNKDLEKKAPEVVKFLSQYKTSADLTGEALVYMQDNDASPEEAAQWWLKKHQDLWSKWVPEDVAEKVKSALK</sequence>
<dbReference type="Proteomes" id="UP000656813">
    <property type="component" value="Unassembled WGS sequence"/>
</dbReference>
<dbReference type="Pfam" id="PF04069">
    <property type="entry name" value="OpuAC"/>
    <property type="match status" value="1"/>
</dbReference>
<reference evidence="2" key="2">
    <citation type="submission" date="2020-09" db="EMBL/GenBank/DDBJ databases">
        <authorList>
            <person name="Sun Q."/>
            <person name="Zhou Y."/>
        </authorList>
    </citation>
    <scope>NUCLEOTIDE SEQUENCE</scope>
    <source>
        <strain evidence="2">CGMCC 1.12777</strain>
    </source>
</reference>
<accession>A0A8J3ENT4</accession>
<gene>
    <name evidence="2" type="ORF">GCM10007096_38310</name>
</gene>
<feature type="domain" description="ABC-type glycine betaine transport system substrate-binding" evidence="1">
    <location>
        <begin position="36"/>
        <end position="314"/>
    </location>
</feature>
<dbReference type="InterPro" id="IPR007210">
    <property type="entry name" value="ABC_Gly_betaine_transp_sub-bd"/>
</dbReference>
<keyword evidence="3" id="KW-1185">Reference proteome</keyword>
<evidence type="ECO:0000313" key="3">
    <source>
        <dbReference type="Proteomes" id="UP000656813"/>
    </source>
</evidence>
<evidence type="ECO:0000313" key="2">
    <source>
        <dbReference type="EMBL" id="GGH87699.1"/>
    </source>
</evidence>
<dbReference type="GO" id="GO:0022857">
    <property type="term" value="F:transmembrane transporter activity"/>
    <property type="evidence" value="ECO:0007669"/>
    <property type="project" value="InterPro"/>
</dbReference>
<dbReference type="AlphaFoldDB" id="A0A8J3ENT4"/>
<name>A0A8J3ENT4_9BACL</name>
<dbReference type="RefSeq" id="WP_188498988.1">
    <property type="nucleotide sequence ID" value="NZ_BMFV01000042.1"/>
</dbReference>
<dbReference type="Gene3D" id="3.40.190.10">
    <property type="entry name" value="Periplasmic binding protein-like II"/>
    <property type="match status" value="1"/>
</dbReference>
<dbReference type="Gene3D" id="3.40.190.100">
    <property type="entry name" value="Glycine betaine-binding periplasmic protein, domain 2"/>
    <property type="match status" value="1"/>
</dbReference>
<evidence type="ECO:0000259" key="1">
    <source>
        <dbReference type="Pfam" id="PF04069"/>
    </source>
</evidence>
<organism evidence="2 3">
    <name type="scientific">Pullulanibacillus pueri</name>
    <dbReference type="NCBI Taxonomy" id="1437324"/>
    <lineage>
        <taxon>Bacteria</taxon>
        <taxon>Bacillati</taxon>
        <taxon>Bacillota</taxon>
        <taxon>Bacilli</taxon>
        <taxon>Bacillales</taxon>
        <taxon>Sporolactobacillaceae</taxon>
        <taxon>Pullulanibacillus</taxon>
    </lineage>
</organism>
<protein>
    <submittedName>
        <fullName evidence="2">Histidine ABC transporter substrate-binding protein</fullName>
    </submittedName>
</protein>
<comment type="caution">
    <text evidence="2">The sequence shown here is derived from an EMBL/GenBank/DDBJ whole genome shotgun (WGS) entry which is preliminary data.</text>
</comment>
<dbReference type="EMBL" id="BMFV01000042">
    <property type="protein sequence ID" value="GGH87699.1"/>
    <property type="molecule type" value="Genomic_DNA"/>
</dbReference>
<reference evidence="2" key="1">
    <citation type="journal article" date="2014" name="Int. J. Syst. Evol. Microbiol.">
        <title>Complete genome sequence of Corynebacterium casei LMG S-19264T (=DSM 44701T), isolated from a smear-ripened cheese.</title>
        <authorList>
            <consortium name="US DOE Joint Genome Institute (JGI-PGF)"/>
            <person name="Walter F."/>
            <person name="Albersmeier A."/>
            <person name="Kalinowski J."/>
            <person name="Ruckert C."/>
        </authorList>
    </citation>
    <scope>NUCLEOTIDE SEQUENCE</scope>
    <source>
        <strain evidence="2">CGMCC 1.12777</strain>
    </source>
</reference>